<dbReference type="Proteomes" id="UP001283361">
    <property type="component" value="Unassembled WGS sequence"/>
</dbReference>
<sequence length="104" mass="11289">MGGDQTLALFIRQSPPCKMNWDGRHHHVLELAWQGGGCHLITTCPIDPEAHQNQSDIAGEQGRGSVEVSRESWLDHTSTASLAGESLTGQSQVASTNVKPHFML</sequence>
<feature type="region of interest" description="Disordered" evidence="1">
    <location>
        <begin position="51"/>
        <end position="104"/>
    </location>
</feature>
<reference evidence="2" key="1">
    <citation type="journal article" date="2023" name="G3 (Bethesda)">
        <title>A reference genome for the long-term kleptoplast-retaining sea slug Elysia crispata morphotype clarki.</title>
        <authorList>
            <person name="Eastman K.E."/>
            <person name="Pendleton A.L."/>
            <person name="Shaikh M.A."/>
            <person name="Suttiyut T."/>
            <person name="Ogas R."/>
            <person name="Tomko P."/>
            <person name="Gavelis G."/>
            <person name="Widhalm J.R."/>
            <person name="Wisecaver J.H."/>
        </authorList>
    </citation>
    <scope>NUCLEOTIDE SEQUENCE</scope>
    <source>
        <strain evidence="2">ECLA1</strain>
    </source>
</reference>
<comment type="caution">
    <text evidence="2">The sequence shown here is derived from an EMBL/GenBank/DDBJ whole genome shotgun (WGS) entry which is preliminary data.</text>
</comment>
<gene>
    <name evidence="2" type="ORF">RRG08_060181</name>
</gene>
<dbReference type="EMBL" id="JAWDGP010002984">
    <property type="protein sequence ID" value="KAK3778255.1"/>
    <property type="molecule type" value="Genomic_DNA"/>
</dbReference>
<evidence type="ECO:0000256" key="1">
    <source>
        <dbReference type="SAM" id="MobiDB-lite"/>
    </source>
</evidence>
<keyword evidence="3" id="KW-1185">Reference proteome</keyword>
<feature type="compositionally biased region" description="Polar residues" evidence="1">
    <location>
        <begin position="75"/>
        <end position="98"/>
    </location>
</feature>
<accession>A0AAE0ZZC8</accession>
<protein>
    <submittedName>
        <fullName evidence="2">Uncharacterized protein</fullName>
    </submittedName>
</protein>
<evidence type="ECO:0000313" key="2">
    <source>
        <dbReference type="EMBL" id="KAK3778255.1"/>
    </source>
</evidence>
<dbReference type="AlphaFoldDB" id="A0AAE0ZZC8"/>
<name>A0AAE0ZZC8_9GAST</name>
<proteinExistence type="predicted"/>
<organism evidence="2 3">
    <name type="scientific">Elysia crispata</name>
    <name type="common">lettuce slug</name>
    <dbReference type="NCBI Taxonomy" id="231223"/>
    <lineage>
        <taxon>Eukaryota</taxon>
        <taxon>Metazoa</taxon>
        <taxon>Spiralia</taxon>
        <taxon>Lophotrochozoa</taxon>
        <taxon>Mollusca</taxon>
        <taxon>Gastropoda</taxon>
        <taxon>Heterobranchia</taxon>
        <taxon>Euthyneura</taxon>
        <taxon>Panpulmonata</taxon>
        <taxon>Sacoglossa</taxon>
        <taxon>Placobranchoidea</taxon>
        <taxon>Plakobranchidae</taxon>
        <taxon>Elysia</taxon>
    </lineage>
</organism>
<evidence type="ECO:0000313" key="3">
    <source>
        <dbReference type="Proteomes" id="UP001283361"/>
    </source>
</evidence>